<evidence type="ECO:0000256" key="1">
    <source>
        <dbReference type="ARBA" id="ARBA00004651"/>
    </source>
</evidence>
<keyword evidence="6 7" id="KW-0472">Membrane</keyword>
<keyword evidence="5 7" id="KW-1133">Transmembrane helix</keyword>
<name>A0ABU7LRG4_9PROT</name>
<dbReference type="InterPro" id="IPR011066">
    <property type="entry name" value="MscS_channel_C_sf"/>
</dbReference>
<proteinExistence type="inferred from homology"/>
<dbReference type="PANTHER" id="PTHR30347">
    <property type="entry name" value="POTASSIUM CHANNEL RELATED"/>
    <property type="match status" value="1"/>
</dbReference>
<dbReference type="Gene3D" id="2.30.30.60">
    <property type="match status" value="1"/>
</dbReference>
<dbReference type="InterPro" id="IPR010920">
    <property type="entry name" value="LSM_dom_sf"/>
</dbReference>
<feature type="transmembrane region" description="Helical" evidence="7">
    <location>
        <begin position="184"/>
        <end position="202"/>
    </location>
</feature>
<dbReference type="PANTHER" id="PTHR30347:SF1">
    <property type="entry name" value="MECHANOSENSITIVE CHANNEL MSCK"/>
    <property type="match status" value="1"/>
</dbReference>
<dbReference type="SUPFAM" id="SSF82861">
    <property type="entry name" value="Mechanosensitive channel protein MscS (YggB), transmembrane region"/>
    <property type="match status" value="1"/>
</dbReference>
<evidence type="ECO:0000313" key="11">
    <source>
        <dbReference type="Proteomes" id="UP001354971"/>
    </source>
</evidence>
<comment type="caution">
    <text evidence="10">The sequence shown here is derived from an EMBL/GenBank/DDBJ whole genome shotgun (WGS) entry which is preliminary data.</text>
</comment>
<comment type="similarity">
    <text evidence="2">Belongs to the MscS (TC 1.A.23) family.</text>
</comment>
<accession>A0ABU7LRG4</accession>
<dbReference type="InterPro" id="IPR011014">
    <property type="entry name" value="MscS_channel_TM-2"/>
</dbReference>
<evidence type="ECO:0000256" key="5">
    <source>
        <dbReference type="ARBA" id="ARBA00022989"/>
    </source>
</evidence>
<evidence type="ECO:0000256" key="3">
    <source>
        <dbReference type="ARBA" id="ARBA00022475"/>
    </source>
</evidence>
<evidence type="ECO:0000259" key="9">
    <source>
        <dbReference type="Pfam" id="PF21082"/>
    </source>
</evidence>
<dbReference type="InterPro" id="IPR049278">
    <property type="entry name" value="MS_channel_C"/>
</dbReference>
<dbReference type="Gene3D" id="3.30.70.100">
    <property type="match status" value="1"/>
</dbReference>
<gene>
    <name evidence="10" type="ORF">V0U79_08830</name>
</gene>
<comment type="subcellular location">
    <subcellularLocation>
        <location evidence="1">Cell membrane</location>
        <topology evidence="1">Multi-pass membrane protein</topology>
    </subcellularLocation>
</comment>
<feature type="transmembrane region" description="Helical" evidence="7">
    <location>
        <begin position="144"/>
        <end position="164"/>
    </location>
</feature>
<evidence type="ECO:0000259" key="8">
    <source>
        <dbReference type="Pfam" id="PF00924"/>
    </source>
</evidence>
<feature type="transmembrane region" description="Helical" evidence="7">
    <location>
        <begin position="34"/>
        <end position="61"/>
    </location>
</feature>
<feature type="domain" description="Mechanosensitive ion channel MscS" evidence="8">
    <location>
        <begin position="272"/>
        <end position="337"/>
    </location>
</feature>
<dbReference type="InterPro" id="IPR023408">
    <property type="entry name" value="MscS_beta-dom_sf"/>
</dbReference>
<sequence>MVSNSPPGEVITPDLEELADPAIWRGRLVELWEWLQSALVSVDFGVQIAALLAAAGLAFALRKPLAKIIDQVFSFGFLKRIRGDAVRFLTPVLGPAMAWIFLSAVLFTLQQLEMDFFWVRLGTNLVGAWAIIRSISGFISEPFWSRTIAISGWAIAAMNILGWLEPTTNFLSSLGMSVGGGRVSVMSTIQALVLLVVLYWLASRAAAILSSRINKLPSLNPSARLLIGKSVQVTLLASAVLLALSSLGIPLGALAIFSGAVGLGIGFGLQKIFSNLVSGVILLLDRSIKPGDVITLEDTYGRVNSLGMRFASVITRDGMEHLIPNEEFITTKVINWSFSDHAVRIKRPIGVDYSTDVPRAIELAIEACSTVPRVLGSPAPKCLLRGFGDNSIDLEIRFWIADPGQGVNNVASDVLLAVWKSFADNGVAFPFPQRDIHFKGGHPIDVRVTKD</sequence>
<dbReference type="Proteomes" id="UP001354971">
    <property type="component" value="Unassembled WGS sequence"/>
</dbReference>
<dbReference type="RefSeq" id="WP_330199133.1">
    <property type="nucleotide sequence ID" value="NZ_JAZDRP010000004.1"/>
</dbReference>
<dbReference type="Pfam" id="PF21082">
    <property type="entry name" value="MS_channel_3rd"/>
    <property type="match status" value="1"/>
</dbReference>
<dbReference type="Pfam" id="PF00924">
    <property type="entry name" value="MS_channel_2nd"/>
    <property type="match status" value="1"/>
</dbReference>
<feature type="domain" description="Mechanosensitive ion channel MscS C-terminal" evidence="9">
    <location>
        <begin position="345"/>
        <end position="429"/>
    </location>
</feature>
<evidence type="ECO:0000256" key="6">
    <source>
        <dbReference type="ARBA" id="ARBA00023136"/>
    </source>
</evidence>
<keyword evidence="3" id="KW-1003">Cell membrane</keyword>
<protein>
    <submittedName>
        <fullName evidence="10">Mechanosensitive ion channel domain-containing protein</fullName>
    </submittedName>
</protein>
<dbReference type="SUPFAM" id="SSF50182">
    <property type="entry name" value="Sm-like ribonucleoproteins"/>
    <property type="match status" value="1"/>
</dbReference>
<feature type="transmembrane region" description="Helical" evidence="7">
    <location>
        <begin position="88"/>
        <end position="110"/>
    </location>
</feature>
<dbReference type="InterPro" id="IPR052702">
    <property type="entry name" value="MscS-like_channel"/>
</dbReference>
<dbReference type="EMBL" id="JAZDRP010000004">
    <property type="protein sequence ID" value="MEE2526470.1"/>
    <property type="molecule type" value="Genomic_DNA"/>
</dbReference>
<reference evidence="10 11" key="1">
    <citation type="submission" date="2024-01" db="EMBL/GenBank/DDBJ databases">
        <title>Hyphobacterium bacterium isolated from marine sediment.</title>
        <authorList>
            <person name="Zhao S."/>
        </authorList>
    </citation>
    <scope>NUCLEOTIDE SEQUENCE [LARGE SCALE GENOMIC DNA]</scope>
    <source>
        <strain evidence="11">HN65</strain>
    </source>
</reference>
<evidence type="ECO:0000256" key="4">
    <source>
        <dbReference type="ARBA" id="ARBA00022692"/>
    </source>
</evidence>
<dbReference type="Gene3D" id="1.10.287.1260">
    <property type="match status" value="1"/>
</dbReference>
<dbReference type="SUPFAM" id="SSF82689">
    <property type="entry name" value="Mechanosensitive channel protein MscS (YggB), C-terminal domain"/>
    <property type="match status" value="1"/>
</dbReference>
<organism evidence="10 11">
    <name type="scientific">Hyphobacterium lacteum</name>
    <dbReference type="NCBI Taxonomy" id="3116575"/>
    <lineage>
        <taxon>Bacteria</taxon>
        <taxon>Pseudomonadati</taxon>
        <taxon>Pseudomonadota</taxon>
        <taxon>Alphaproteobacteria</taxon>
        <taxon>Maricaulales</taxon>
        <taxon>Maricaulaceae</taxon>
        <taxon>Hyphobacterium</taxon>
    </lineage>
</organism>
<keyword evidence="11" id="KW-1185">Reference proteome</keyword>
<dbReference type="InterPro" id="IPR006685">
    <property type="entry name" value="MscS_channel_2nd"/>
</dbReference>
<evidence type="ECO:0000313" key="10">
    <source>
        <dbReference type="EMBL" id="MEE2526470.1"/>
    </source>
</evidence>
<evidence type="ECO:0000256" key="7">
    <source>
        <dbReference type="SAM" id="Phobius"/>
    </source>
</evidence>
<keyword evidence="4 7" id="KW-0812">Transmembrane</keyword>
<feature type="transmembrane region" description="Helical" evidence="7">
    <location>
        <begin position="116"/>
        <end position="132"/>
    </location>
</feature>
<evidence type="ECO:0000256" key="2">
    <source>
        <dbReference type="ARBA" id="ARBA00008017"/>
    </source>
</evidence>